<evidence type="ECO:0000256" key="4">
    <source>
        <dbReference type="ARBA" id="ARBA00044692"/>
    </source>
</evidence>
<comment type="catalytic activity">
    <reaction evidence="5">
        <text>a 5'-end NAD(+)-phospho-ribonucleoside in mRNA + H2O = a 5'-end phospho-ribonucleoside in mRNA + NAD(+) + H(+)</text>
        <dbReference type="Rhea" id="RHEA:60880"/>
        <dbReference type="Rhea" id="RHEA-COMP:15692"/>
        <dbReference type="Rhea" id="RHEA-COMP:15698"/>
        <dbReference type="ChEBI" id="CHEBI:15377"/>
        <dbReference type="ChEBI" id="CHEBI:15378"/>
        <dbReference type="ChEBI" id="CHEBI:57540"/>
        <dbReference type="ChEBI" id="CHEBI:138282"/>
        <dbReference type="ChEBI" id="CHEBI:144029"/>
    </reaction>
    <physiologicalReaction direction="left-to-right" evidence="5">
        <dbReference type="Rhea" id="RHEA:60881"/>
    </physiologicalReaction>
</comment>
<feature type="domain" description="RAI1-like" evidence="8">
    <location>
        <begin position="54"/>
        <end position="417"/>
    </location>
</feature>
<dbReference type="EC" id="3.6.1.-" evidence="6"/>
<dbReference type="InterPro" id="IPR013961">
    <property type="entry name" value="RAI1"/>
</dbReference>
<evidence type="ECO:0000313" key="9">
    <source>
        <dbReference type="EMBL" id="OSD01731.1"/>
    </source>
</evidence>
<keyword evidence="10" id="KW-1185">Reference proteome</keyword>
<dbReference type="InterPro" id="IPR039039">
    <property type="entry name" value="RAI1-like_fam"/>
</dbReference>
<dbReference type="GO" id="GO:0046872">
    <property type="term" value="F:metal ion binding"/>
    <property type="evidence" value="ECO:0007669"/>
    <property type="project" value="UniProtKB-KW"/>
</dbReference>
<keyword evidence="6" id="KW-0694">RNA-binding</keyword>
<evidence type="ECO:0000256" key="2">
    <source>
        <dbReference type="ARBA" id="ARBA00006562"/>
    </source>
</evidence>
<dbReference type="Pfam" id="PF08652">
    <property type="entry name" value="RAI1"/>
    <property type="match status" value="1"/>
</dbReference>
<evidence type="ECO:0000256" key="6">
    <source>
        <dbReference type="RuleBase" id="RU367113"/>
    </source>
</evidence>
<feature type="compositionally biased region" description="Pro residues" evidence="7">
    <location>
        <begin position="437"/>
        <end position="446"/>
    </location>
</feature>
<dbReference type="AlphaFoldDB" id="A0A1Y2INB2"/>
<sequence length="460" mass="51289">MSKRKASESPEPRRPAKAGRLSNNDSFDSSALTAHNVPYPSINNPQAVKPVPFQQPTGLLTFSYTPQRVLEFTNSALRYYIDPPPGADLRYGYERWIKRPEERTRLDGLLRAVERVMQKADSSAGRGSGVKWLRDIAVVTWRGIMTKILTAPYEERDRCEFNVMYVDRTLYIEEHLSEARLAEKEDLPPKQRVQTYYGYSFESWCTSSRPGVPERIEGHPVGWGGDVDTNVQWCSVIKTKLGDNRLVIGGEVDCVRGRFDGRTDTFVELKTSMAIRNAGDEARFEKKLLKFYMQSFLLGVPEVVVGFRTPAGRLTTTQTFKTIQIPRLVRGKPGAWDPQICFSWGHHFLNTLKSIVSAPAEASEGGDGSGTPREPSKRVWRVVLAPGDGVRVSLLDDEGIRDVEAGEDRVGILPRWYYDQVAGDGATAAPRPDTSQAPPPQKPAPAVPSATVASHQGWNI</sequence>
<organism evidence="9 10">
    <name type="scientific">Trametes coccinea (strain BRFM310)</name>
    <name type="common">Pycnoporus coccineus</name>
    <dbReference type="NCBI Taxonomy" id="1353009"/>
    <lineage>
        <taxon>Eukaryota</taxon>
        <taxon>Fungi</taxon>
        <taxon>Dikarya</taxon>
        <taxon>Basidiomycota</taxon>
        <taxon>Agaricomycotina</taxon>
        <taxon>Agaricomycetes</taxon>
        <taxon>Polyporales</taxon>
        <taxon>Polyporaceae</taxon>
        <taxon>Trametes</taxon>
    </lineage>
</organism>
<evidence type="ECO:0000256" key="3">
    <source>
        <dbReference type="ARBA" id="ARBA00044676"/>
    </source>
</evidence>
<comment type="similarity">
    <text evidence="2 6">Belongs to the DXO/Dom3Z family.</text>
</comment>
<protein>
    <recommendedName>
        <fullName evidence="6">Decapping nuclease</fullName>
        <ecNumber evidence="6">3.6.1.-</ecNumber>
    </recommendedName>
</protein>
<reference evidence="9 10" key="1">
    <citation type="journal article" date="2015" name="Biotechnol. Biofuels">
        <title>Enhanced degradation of softwood versus hardwood by the white-rot fungus Pycnoporus coccineus.</title>
        <authorList>
            <person name="Couturier M."/>
            <person name="Navarro D."/>
            <person name="Chevret D."/>
            <person name="Henrissat B."/>
            <person name="Piumi F."/>
            <person name="Ruiz-Duenas F.J."/>
            <person name="Martinez A.T."/>
            <person name="Grigoriev I.V."/>
            <person name="Riley R."/>
            <person name="Lipzen A."/>
            <person name="Berrin J.G."/>
            <person name="Master E.R."/>
            <person name="Rosso M.N."/>
        </authorList>
    </citation>
    <scope>NUCLEOTIDE SEQUENCE [LARGE SCALE GENOMIC DNA]</scope>
    <source>
        <strain evidence="9 10">BRFM310</strain>
    </source>
</reference>
<keyword evidence="6" id="KW-0540">Nuclease</keyword>
<evidence type="ECO:0000256" key="5">
    <source>
        <dbReference type="ARBA" id="ARBA00048124"/>
    </source>
</evidence>
<dbReference type="GO" id="GO:0110155">
    <property type="term" value="P:NAD-cap decapping"/>
    <property type="evidence" value="ECO:0007669"/>
    <property type="project" value="TreeGrafter"/>
</dbReference>
<dbReference type="GO" id="GO:0034353">
    <property type="term" value="F:mRNA 5'-diphosphatase activity"/>
    <property type="evidence" value="ECO:0007669"/>
    <property type="project" value="TreeGrafter"/>
</dbReference>
<dbReference type="GO" id="GO:0005829">
    <property type="term" value="C:cytosol"/>
    <property type="evidence" value="ECO:0007669"/>
    <property type="project" value="TreeGrafter"/>
</dbReference>
<accession>A0A1Y2INB2</accession>
<evidence type="ECO:0000259" key="8">
    <source>
        <dbReference type="Pfam" id="PF08652"/>
    </source>
</evidence>
<dbReference type="Proteomes" id="UP000193067">
    <property type="component" value="Unassembled WGS sequence"/>
</dbReference>
<dbReference type="GO" id="GO:0003723">
    <property type="term" value="F:RNA binding"/>
    <property type="evidence" value="ECO:0007669"/>
    <property type="project" value="UniProtKB-KW"/>
</dbReference>
<gene>
    <name evidence="9" type="ORF">PYCCODRAFT_1368761</name>
</gene>
<proteinExistence type="inferred from homology"/>
<keyword evidence="6" id="KW-0479">Metal-binding</keyword>
<dbReference type="GO" id="GO:0004518">
    <property type="term" value="F:nuclease activity"/>
    <property type="evidence" value="ECO:0007669"/>
    <property type="project" value="UniProtKB-KW"/>
</dbReference>
<dbReference type="EMBL" id="KZ084109">
    <property type="protein sequence ID" value="OSD01731.1"/>
    <property type="molecule type" value="Genomic_DNA"/>
</dbReference>
<name>A0A1Y2INB2_TRAC3</name>
<keyword evidence="6" id="KW-0539">Nucleus</keyword>
<comment type="catalytic activity">
    <reaction evidence="3">
        <text>a 5'-end (N(7)-methyl 5'-triphosphoguanosine)-ribonucleoside-ribonucleotide in mRNA + H2O = a (N(7)-methyl 5'-triphosphoguanosine)-nucleoside + a 5'-end phospho-ribonucleoside in mRNA + H(+)</text>
        <dbReference type="Rhea" id="RHEA:66928"/>
        <dbReference type="Rhea" id="RHEA-COMP:15692"/>
        <dbReference type="Rhea" id="RHEA-COMP:17313"/>
        <dbReference type="ChEBI" id="CHEBI:15377"/>
        <dbReference type="ChEBI" id="CHEBI:15378"/>
        <dbReference type="ChEBI" id="CHEBI:138282"/>
        <dbReference type="ChEBI" id="CHEBI:172876"/>
        <dbReference type="ChEBI" id="CHEBI:172877"/>
    </reaction>
    <physiologicalReaction direction="left-to-right" evidence="3">
        <dbReference type="Rhea" id="RHEA:66929"/>
    </physiologicalReaction>
</comment>
<dbReference type="GO" id="GO:0000956">
    <property type="term" value="P:nuclear-transcribed mRNA catabolic process"/>
    <property type="evidence" value="ECO:0007669"/>
    <property type="project" value="TreeGrafter"/>
</dbReference>
<evidence type="ECO:0000313" key="10">
    <source>
        <dbReference type="Proteomes" id="UP000193067"/>
    </source>
</evidence>
<feature type="compositionally biased region" description="Basic and acidic residues" evidence="7">
    <location>
        <begin position="1"/>
        <end position="14"/>
    </location>
</feature>
<feature type="region of interest" description="Disordered" evidence="7">
    <location>
        <begin position="1"/>
        <end position="38"/>
    </location>
</feature>
<keyword evidence="6" id="KW-0547">Nucleotide-binding</keyword>
<comment type="catalytic activity">
    <reaction evidence="4">
        <text>a 5'-end triphospho-ribonucleoside in mRNA + H2O = a 5'-end phospho-ribonucleoside in mRNA + diphosphate + H(+)</text>
        <dbReference type="Rhea" id="RHEA:78683"/>
        <dbReference type="Rhea" id="RHEA-COMP:15692"/>
        <dbReference type="Rhea" id="RHEA-COMP:17164"/>
        <dbReference type="ChEBI" id="CHEBI:15377"/>
        <dbReference type="ChEBI" id="CHEBI:15378"/>
        <dbReference type="ChEBI" id="CHEBI:33019"/>
        <dbReference type="ChEBI" id="CHEBI:138282"/>
        <dbReference type="ChEBI" id="CHEBI:167618"/>
    </reaction>
    <physiologicalReaction direction="left-to-right" evidence="4">
        <dbReference type="Rhea" id="RHEA:78684"/>
    </physiologicalReaction>
</comment>
<dbReference type="GO" id="GO:0005634">
    <property type="term" value="C:nucleus"/>
    <property type="evidence" value="ECO:0007669"/>
    <property type="project" value="UniProtKB-SubCell"/>
</dbReference>
<evidence type="ECO:0000256" key="7">
    <source>
        <dbReference type="SAM" id="MobiDB-lite"/>
    </source>
</evidence>
<keyword evidence="6" id="KW-0378">Hydrolase</keyword>
<feature type="compositionally biased region" description="Polar residues" evidence="7">
    <location>
        <begin position="21"/>
        <end position="33"/>
    </location>
</feature>
<comment type="cofactor">
    <cofactor evidence="1 6">
        <name>a divalent metal cation</name>
        <dbReference type="ChEBI" id="CHEBI:60240"/>
    </cofactor>
</comment>
<evidence type="ECO:0000256" key="1">
    <source>
        <dbReference type="ARBA" id="ARBA00001968"/>
    </source>
</evidence>
<dbReference type="GO" id="GO:0000166">
    <property type="term" value="F:nucleotide binding"/>
    <property type="evidence" value="ECO:0007669"/>
    <property type="project" value="UniProtKB-KW"/>
</dbReference>
<dbReference type="OrthoDB" id="5853397at2759"/>
<dbReference type="STRING" id="1353009.A0A1Y2INB2"/>
<comment type="function">
    <text evidence="6">Decapping enzyme for NAD-capped RNAs: specifically hydrolyzes the nicotinamide adenine dinucleotide (NAD) cap from a subset of RNAs by removing the entire NAD moiety from the 5'-end of an NAD-capped RNA.</text>
</comment>
<comment type="subcellular location">
    <subcellularLocation>
        <location evidence="6">Nucleus</location>
    </subcellularLocation>
</comment>
<dbReference type="PANTHER" id="PTHR12395">
    <property type="entry name" value="DOM-3 RELATED"/>
    <property type="match status" value="1"/>
</dbReference>
<feature type="region of interest" description="Disordered" evidence="7">
    <location>
        <begin position="423"/>
        <end position="460"/>
    </location>
</feature>
<dbReference type="PANTHER" id="PTHR12395:SF9">
    <property type="entry name" value="DECAPPING AND EXORIBONUCLEASE PROTEIN"/>
    <property type="match status" value="1"/>
</dbReference>